<feature type="region of interest" description="Disordered" evidence="1">
    <location>
        <begin position="77"/>
        <end position="107"/>
    </location>
</feature>
<proteinExistence type="predicted"/>
<dbReference type="AlphaFoldDB" id="M1WDX6"/>
<feature type="domain" description="Fungal-type protein kinase" evidence="2">
    <location>
        <begin position="209"/>
        <end position="268"/>
    </location>
</feature>
<reference evidence="3 4" key="1">
    <citation type="journal article" date="2013" name="PLoS Genet.">
        <title>Plant-symbiotic fungi as chemical engineers: Multi-genome analysis of the Clavicipitaceae reveals dynamics of alkaloid loci.</title>
        <authorList>
            <person name="Schardl C.L."/>
            <person name="Young C.A."/>
            <person name="Hesse U."/>
            <person name="Amyotte S.G."/>
            <person name="Andreeva K."/>
            <person name="Calie P.J."/>
            <person name="Fleetwood D.J."/>
            <person name="Haws D.C."/>
            <person name="Moore N."/>
            <person name="Oeser B."/>
            <person name="Panaccione D.G."/>
            <person name="Schweri K.K."/>
            <person name="Voisey C.R."/>
            <person name="Farman M.L."/>
            <person name="Jaromczyk J.W."/>
            <person name="Roe B.A."/>
            <person name="O'Sullivan D.M."/>
            <person name="Scott B."/>
            <person name="Tudzynski P."/>
            <person name="An Z."/>
            <person name="Arnaoudova E.G."/>
            <person name="Bullock C.T."/>
            <person name="Charlton N.D."/>
            <person name="Chen L."/>
            <person name="Cox M."/>
            <person name="Dinkins R.D."/>
            <person name="Florea S."/>
            <person name="Glenn A.E."/>
            <person name="Gordon A."/>
            <person name="Gueldener U."/>
            <person name="Harris D.R."/>
            <person name="Hollin W."/>
            <person name="Jaromczyk J."/>
            <person name="Johnson R.D."/>
            <person name="Khan A.K."/>
            <person name="Leistner E."/>
            <person name="Leuchtmann A."/>
            <person name="Li C."/>
            <person name="Liu J."/>
            <person name="Liu J."/>
            <person name="Liu M."/>
            <person name="Mace W."/>
            <person name="Machado C."/>
            <person name="Nagabhyru P."/>
            <person name="Pan J."/>
            <person name="Schmid J."/>
            <person name="Sugawara K."/>
            <person name="Steiner U."/>
            <person name="Takach J.E."/>
            <person name="Tanaka E."/>
            <person name="Webb J.S."/>
            <person name="Wilson E.V."/>
            <person name="Wiseman J.L."/>
            <person name="Yoshida R."/>
            <person name="Zeng Z."/>
        </authorList>
    </citation>
    <scope>NUCLEOTIDE SEQUENCE [LARGE SCALE GENOMIC DNA]</scope>
    <source>
        <strain evidence="3 4">20.1</strain>
    </source>
</reference>
<dbReference type="InterPro" id="IPR040976">
    <property type="entry name" value="Pkinase_fungal"/>
</dbReference>
<dbReference type="STRING" id="1111077.M1WDX6"/>
<evidence type="ECO:0000256" key="1">
    <source>
        <dbReference type="SAM" id="MobiDB-lite"/>
    </source>
</evidence>
<protein>
    <recommendedName>
        <fullName evidence="2">Fungal-type protein kinase domain-containing protein</fullName>
    </recommendedName>
</protein>
<sequence length="342" mass="39493">MTLTSEQNTIVFFSLRNPDGKQRLDLKSYFLYEDVSCKGRLSSSILRRLSKLSSQTPPTLTFRRAVLDLVDALNPPPAPKALPHEKFISTPRADTSPKSNSSAPGEDHAVVAAKKDKLFDEVKNSLFRAVDGFWEKFFGTSRWETDSLDRHQMYKNLLKEHRKGKWKRFPNNPKEHSVLKWLFGLERTYLQSAPNKIHTTKDECQFEEKRVIEKGLRDKYTFKNTGVVGELKEQYYTGKFKEDFLQMALLVRSIFCAQPTRRLILLFSNLAIHIHLDRESAVTLTERICAQHLVIHGSVANKSSRKLVRIFIDVEQADGEIREQKYQAAERHAMKPQKGQRS</sequence>
<keyword evidence="4" id="KW-1185">Reference proteome</keyword>
<dbReference type="eggNOG" id="ENOG502S5WB">
    <property type="taxonomic scope" value="Eukaryota"/>
</dbReference>
<feature type="compositionally biased region" description="Polar residues" evidence="1">
    <location>
        <begin position="92"/>
        <end position="103"/>
    </location>
</feature>
<comment type="caution">
    <text evidence="3">The sequence shown here is derived from an EMBL/GenBank/DDBJ whole genome shotgun (WGS) entry which is preliminary data.</text>
</comment>
<evidence type="ECO:0000259" key="2">
    <source>
        <dbReference type="Pfam" id="PF17667"/>
    </source>
</evidence>
<dbReference type="Pfam" id="PF17667">
    <property type="entry name" value="Pkinase_fungal"/>
    <property type="match status" value="1"/>
</dbReference>
<accession>M1WDX6</accession>
<dbReference type="Proteomes" id="UP000016801">
    <property type="component" value="Unassembled WGS sequence"/>
</dbReference>
<gene>
    <name evidence="3" type="ORF">CPUR_02046</name>
</gene>
<organism evidence="3 4">
    <name type="scientific">Claviceps purpurea (strain 20.1)</name>
    <name type="common">Ergot fungus</name>
    <name type="synonym">Sphacelia segetum</name>
    <dbReference type="NCBI Taxonomy" id="1111077"/>
    <lineage>
        <taxon>Eukaryota</taxon>
        <taxon>Fungi</taxon>
        <taxon>Dikarya</taxon>
        <taxon>Ascomycota</taxon>
        <taxon>Pezizomycotina</taxon>
        <taxon>Sordariomycetes</taxon>
        <taxon>Hypocreomycetidae</taxon>
        <taxon>Hypocreales</taxon>
        <taxon>Clavicipitaceae</taxon>
        <taxon>Claviceps</taxon>
    </lineage>
</organism>
<dbReference type="VEuPathDB" id="FungiDB:CPUR_02046"/>
<evidence type="ECO:0000313" key="4">
    <source>
        <dbReference type="Proteomes" id="UP000016801"/>
    </source>
</evidence>
<dbReference type="HOGENOM" id="CLU_811335_0_0_1"/>
<name>M1WDX6_CLAP2</name>
<evidence type="ECO:0000313" key="3">
    <source>
        <dbReference type="EMBL" id="CCE35116.1"/>
    </source>
</evidence>
<dbReference type="EMBL" id="CAGA01000189">
    <property type="protein sequence ID" value="CCE35116.1"/>
    <property type="molecule type" value="Genomic_DNA"/>
</dbReference>